<dbReference type="Gene3D" id="2.60.120.10">
    <property type="entry name" value="Jelly Rolls"/>
    <property type="match status" value="1"/>
</dbReference>
<reference evidence="16" key="1">
    <citation type="submission" date="2023-07" db="EMBL/GenBank/DDBJ databases">
        <title>A chromosome-level genome assembly of Lolium multiflorum.</title>
        <authorList>
            <person name="Chen Y."/>
            <person name="Copetti D."/>
            <person name="Kolliker R."/>
            <person name="Studer B."/>
        </authorList>
    </citation>
    <scope>NUCLEOTIDE SEQUENCE</scope>
    <source>
        <strain evidence="16">02402/16</strain>
        <tissue evidence="16">Leaf</tissue>
    </source>
</reference>
<feature type="transmembrane region" description="Helical" evidence="13">
    <location>
        <begin position="38"/>
        <end position="56"/>
    </location>
</feature>
<comment type="domain">
    <text evidence="13">The segment S4 is probably the voltage-sensor and is characterized by a series of positively charged amino acids. The pore-forming region H5 is enclosed by the transmembrane segments S5 and S6 in the Shaker-type (1P/6TM) and contains the GYGD signature motif which seems to be involved in potassium selectivity.</text>
</comment>
<dbReference type="PRINTS" id="PR01463">
    <property type="entry name" value="EAGCHANLFMLY"/>
</dbReference>
<protein>
    <recommendedName>
        <fullName evidence="13">Potassium channel</fullName>
    </recommendedName>
</protein>
<comment type="similarity">
    <text evidence="2 13">Belongs to the potassium channel family. Plant (TC 1.A.1.4) subfamily.</text>
</comment>
<dbReference type="Gene3D" id="1.10.287.70">
    <property type="match status" value="1"/>
</dbReference>
<evidence type="ECO:0000256" key="13">
    <source>
        <dbReference type="RuleBase" id="RU369015"/>
    </source>
</evidence>
<dbReference type="Pfam" id="PF00027">
    <property type="entry name" value="cNMP_binding"/>
    <property type="match status" value="1"/>
</dbReference>
<dbReference type="InterPro" id="IPR021789">
    <property type="entry name" value="KHA_dom"/>
</dbReference>
<dbReference type="PANTHER" id="PTHR45743:SF54">
    <property type="entry name" value="POTASSIUM CHANNEL KAT2"/>
    <property type="match status" value="1"/>
</dbReference>
<comment type="subcellular location">
    <subcellularLocation>
        <location evidence="1 13">Membrane</location>
        <topology evidence="1 13">Multi-pass membrane protein</topology>
    </subcellularLocation>
</comment>
<keyword evidence="5 13" id="KW-0812">Transmembrane</keyword>
<keyword evidence="8 13" id="KW-0630">Potassium</keyword>
<dbReference type="SUPFAM" id="SSF51206">
    <property type="entry name" value="cAMP-binding domain-like"/>
    <property type="match status" value="1"/>
</dbReference>
<evidence type="ECO:0000313" key="17">
    <source>
        <dbReference type="Proteomes" id="UP001231189"/>
    </source>
</evidence>
<dbReference type="FunFam" id="2.60.120.10:FF:000074">
    <property type="entry name" value="Potassium channel KAT2"/>
    <property type="match status" value="1"/>
</dbReference>
<dbReference type="InterPro" id="IPR005821">
    <property type="entry name" value="Ion_trans_dom"/>
</dbReference>
<keyword evidence="9 13" id="KW-1133">Transmembrane helix</keyword>
<dbReference type="Pfam" id="PF00520">
    <property type="entry name" value="Ion_trans"/>
    <property type="match status" value="1"/>
</dbReference>
<dbReference type="EMBL" id="JAUUTY010000003">
    <property type="protein sequence ID" value="KAK1663026.1"/>
    <property type="molecule type" value="Genomic_DNA"/>
</dbReference>
<evidence type="ECO:0000256" key="11">
    <source>
        <dbReference type="ARBA" id="ARBA00023136"/>
    </source>
</evidence>
<dbReference type="PROSITE" id="PS50042">
    <property type="entry name" value="CNMP_BINDING_3"/>
    <property type="match status" value="1"/>
</dbReference>
<dbReference type="AlphaFoldDB" id="A0AAD8WIG8"/>
<dbReference type="CDD" id="cd00038">
    <property type="entry name" value="CAP_ED"/>
    <property type="match status" value="1"/>
</dbReference>
<organism evidence="16 17">
    <name type="scientific">Lolium multiflorum</name>
    <name type="common">Italian ryegrass</name>
    <name type="synonym">Lolium perenne subsp. multiflorum</name>
    <dbReference type="NCBI Taxonomy" id="4521"/>
    <lineage>
        <taxon>Eukaryota</taxon>
        <taxon>Viridiplantae</taxon>
        <taxon>Streptophyta</taxon>
        <taxon>Embryophyta</taxon>
        <taxon>Tracheophyta</taxon>
        <taxon>Spermatophyta</taxon>
        <taxon>Magnoliopsida</taxon>
        <taxon>Liliopsida</taxon>
        <taxon>Poales</taxon>
        <taxon>Poaceae</taxon>
        <taxon>BOP clade</taxon>
        <taxon>Pooideae</taxon>
        <taxon>Poodae</taxon>
        <taxon>Poeae</taxon>
        <taxon>Poeae Chloroplast Group 2 (Poeae type)</taxon>
        <taxon>Loliodinae</taxon>
        <taxon>Loliinae</taxon>
        <taxon>Lolium</taxon>
    </lineage>
</organism>
<accession>A0AAD8WIG8</accession>
<evidence type="ECO:0000259" key="14">
    <source>
        <dbReference type="PROSITE" id="PS50042"/>
    </source>
</evidence>
<feature type="domain" description="Cyclic nucleotide-binding" evidence="14">
    <location>
        <begin position="356"/>
        <end position="475"/>
    </location>
</feature>
<evidence type="ECO:0000256" key="10">
    <source>
        <dbReference type="ARBA" id="ARBA00023065"/>
    </source>
</evidence>
<keyword evidence="11 13" id="KW-0472">Membrane</keyword>
<feature type="transmembrane region" description="Helical" evidence="13">
    <location>
        <begin position="76"/>
        <end position="96"/>
    </location>
</feature>
<dbReference type="GO" id="GO:0005249">
    <property type="term" value="F:voltage-gated potassium channel activity"/>
    <property type="evidence" value="ECO:0007669"/>
    <property type="project" value="UniProtKB-UniRule"/>
</dbReference>
<feature type="transmembrane region" description="Helical" evidence="13">
    <location>
        <begin position="173"/>
        <end position="199"/>
    </location>
</feature>
<keyword evidence="4 13" id="KW-0633">Potassium transport</keyword>
<dbReference type="InterPro" id="IPR014710">
    <property type="entry name" value="RmlC-like_jellyroll"/>
</dbReference>
<dbReference type="Pfam" id="PF11834">
    <property type="entry name" value="KHA"/>
    <property type="match status" value="1"/>
</dbReference>
<evidence type="ECO:0000256" key="4">
    <source>
        <dbReference type="ARBA" id="ARBA00022538"/>
    </source>
</evidence>
<dbReference type="InterPro" id="IPR045319">
    <property type="entry name" value="KAT/AKT"/>
</dbReference>
<proteinExistence type="inferred from homology"/>
<evidence type="ECO:0000256" key="5">
    <source>
        <dbReference type="ARBA" id="ARBA00022692"/>
    </source>
</evidence>
<dbReference type="InterPro" id="IPR003938">
    <property type="entry name" value="K_chnl_volt-dep_EAG/ELK/ERG"/>
</dbReference>
<gene>
    <name evidence="16" type="ORF">QYE76_051185</name>
</gene>
<keyword evidence="12 13" id="KW-0407">Ion channel</keyword>
<dbReference type="GO" id="GO:0034702">
    <property type="term" value="C:monoatomic ion channel complex"/>
    <property type="evidence" value="ECO:0007669"/>
    <property type="project" value="UniProtKB-KW"/>
</dbReference>
<evidence type="ECO:0000259" key="15">
    <source>
        <dbReference type="PROSITE" id="PS51490"/>
    </source>
</evidence>
<evidence type="ECO:0000256" key="2">
    <source>
        <dbReference type="ARBA" id="ARBA00007929"/>
    </source>
</evidence>
<dbReference type="PANTHER" id="PTHR45743">
    <property type="entry name" value="POTASSIUM CHANNEL AKT1"/>
    <property type="match status" value="1"/>
</dbReference>
<keyword evidence="10 13" id="KW-0406">Ion transport</keyword>
<dbReference type="Proteomes" id="UP001231189">
    <property type="component" value="Unassembled WGS sequence"/>
</dbReference>
<comment type="subunit">
    <text evidence="13">The potassium channel is composed of a homo- or heterotetrameric complex of pore-forming subunits.</text>
</comment>
<dbReference type="InterPro" id="IPR000595">
    <property type="entry name" value="cNMP-bd_dom"/>
</dbReference>
<dbReference type="PROSITE" id="PS51490">
    <property type="entry name" value="KHA"/>
    <property type="match status" value="1"/>
</dbReference>
<name>A0AAD8WIG8_LOLMU</name>
<keyword evidence="7 13" id="KW-0851">Voltage-gated channel</keyword>
<comment type="function">
    <text evidence="13">Potassium channel.</text>
</comment>
<dbReference type="FunFam" id="1.10.287.70:FF:000123">
    <property type="entry name" value="Potassium channel KAT3"/>
    <property type="match status" value="1"/>
</dbReference>
<comment type="caution">
    <text evidence="13">Lacks conserved residue(s) required for the propagation of feature annotation.</text>
</comment>
<evidence type="ECO:0000256" key="1">
    <source>
        <dbReference type="ARBA" id="ARBA00004141"/>
    </source>
</evidence>
<dbReference type="SUPFAM" id="SSF81324">
    <property type="entry name" value="Voltage-gated potassium channels"/>
    <property type="match status" value="1"/>
</dbReference>
<keyword evidence="17" id="KW-1185">Reference proteome</keyword>
<comment type="domain">
    <text evidence="13">The KHA domain (rich in hydrophobic and acidic residues) present in the C-terminal part is likely to be important for tetramerization.</text>
</comment>
<keyword evidence="3 13" id="KW-0813">Transport</keyword>
<dbReference type="SMART" id="SM00100">
    <property type="entry name" value="cNMP"/>
    <property type="match status" value="1"/>
</dbReference>
<evidence type="ECO:0000256" key="3">
    <source>
        <dbReference type="ARBA" id="ARBA00022448"/>
    </source>
</evidence>
<evidence type="ECO:0000256" key="9">
    <source>
        <dbReference type="ARBA" id="ARBA00022989"/>
    </source>
</evidence>
<evidence type="ECO:0000256" key="7">
    <source>
        <dbReference type="ARBA" id="ARBA00022882"/>
    </source>
</evidence>
<evidence type="ECO:0000256" key="12">
    <source>
        <dbReference type="ARBA" id="ARBA00023303"/>
    </source>
</evidence>
<comment type="caution">
    <text evidence="16">The sequence shown here is derived from an EMBL/GenBank/DDBJ whole genome shotgun (WGS) entry which is preliminary data.</text>
</comment>
<keyword evidence="6 13" id="KW-0631">Potassium channel</keyword>
<feature type="transmembrane region" description="Helical" evidence="13">
    <location>
        <begin position="223"/>
        <end position="242"/>
    </location>
</feature>
<evidence type="ECO:0000256" key="6">
    <source>
        <dbReference type="ARBA" id="ARBA00022826"/>
    </source>
</evidence>
<sequence length="687" mass="78833">MDNVSTIFQNDLLPSLGARANQSIKLRKFIISPYDARYRTWETFLLVLVVYSAWIYPFELAFLRHLSWKLFLVENIVNGFFAIDIVLTFFLAYLNCKSYLLVDKPKRIATRYLSSWFILDVCSTIPYQPFGLLLNKHGNGLAYKILSMLRLWRLRRLSALFARLEKDIRLNYYWIRCTKLVSVTLFAVHCSGCFIYLIADRYPDPSKTWIGAAIPNYRSESLWVRYVTAIYWSITTLTTTGYGDLHAENPREMSFCICFMLFNLGLTAYLIGNMTNLVVQGSCRTRNFRDTIHAASKFAARNQLPDQIRDEMLAHICLRYNTEGLKQKETLDSLPKAVRSSIACHLFLPVLEKVYLFDGVSFTCRLQLVTTLEAEYYPPKETAILQNETPTDAYILVSGAVEVWIMTNGGEKVEKLLSGGDIFGEIGALCNTPQPFTFRTSRVSQLLRLNTTELKNILQENKHDKEIIMNNLYQKMNLHQRFPTKKMEICQEGQNFGEHNRCSVSNQVNVNNESKARETLVSSCSDERCEELKESDRHGAMYKTIEQDFFDRNSDLPDKGAGYQGVHDRFRNTCQDIKLTQTRIQDKMMKTSVAGELQEITHSCTEACSVVSERKRVTIHMHPQQNKSSAVPCAKVINLPGSLDQLFSIARQKFASYSPTKLVNRDLAEIDDITAIHDGEHLFLVEI</sequence>
<feature type="domain" description="KHA" evidence="15">
    <location>
        <begin position="616"/>
        <end position="687"/>
    </location>
</feature>
<evidence type="ECO:0000256" key="8">
    <source>
        <dbReference type="ARBA" id="ARBA00022958"/>
    </source>
</evidence>
<feature type="transmembrane region" description="Helical" evidence="13">
    <location>
        <begin position="254"/>
        <end position="272"/>
    </location>
</feature>
<evidence type="ECO:0000313" key="16">
    <source>
        <dbReference type="EMBL" id="KAK1663026.1"/>
    </source>
</evidence>
<dbReference type="InterPro" id="IPR018490">
    <property type="entry name" value="cNMP-bd_dom_sf"/>
</dbReference>